<name>A0A8J5Q0J9_FUSOX</name>
<dbReference type="Proteomes" id="UP000693942">
    <property type="component" value="Unassembled WGS sequence"/>
</dbReference>
<proteinExistence type="predicted"/>
<evidence type="ECO:0000313" key="1">
    <source>
        <dbReference type="EMBL" id="KAG7430410.1"/>
    </source>
</evidence>
<comment type="caution">
    <text evidence="1">The sequence shown here is derived from an EMBL/GenBank/DDBJ whole genome shotgun (WGS) entry which is preliminary data.</text>
</comment>
<dbReference type="AlphaFoldDB" id="A0A8J5Q0J9"/>
<dbReference type="EMBL" id="JAELUR010000006">
    <property type="protein sequence ID" value="KAG7430410.1"/>
    <property type="molecule type" value="Genomic_DNA"/>
</dbReference>
<protein>
    <submittedName>
        <fullName evidence="1">Uncharacterized protein</fullName>
    </submittedName>
</protein>
<reference evidence="1" key="1">
    <citation type="submission" date="2021-04" db="EMBL/GenBank/DDBJ databases">
        <title>First draft genome resource for Brassicaceae pathogens Fusarium oxysporum f. sp. raphani and Fusarium oxysporum f. sp. rapae.</title>
        <authorList>
            <person name="Asai S."/>
        </authorList>
    </citation>
    <scope>NUCLEOTIDE SEQUENCE</scope>
    <source>
        <strain evidence="1">Tf1262</strain>
    </source>
</reference>
<gene>
    <name evidence="1" type="ORF">Forpi1262_v008732</name>
</gene>
<organism evidence="1 2">
    <name type="scientific">Fusarium oxysporum f. sp. raphani</name>
    <dbReference type="NCBI Taxonomy" id="96318"/>
    <lineage>
        <taxon>Eukaryota</taxon>
        <taxon>Fungi</taxon>
        <taxon>Dikarya</taxon>
        <taxon>Ascomycota</taxon>
        <taxon>Pezizomycotina</taxon>
        <taxon>Sordariomycetes</taxon>
        <taxon>Hypocreomycetidae</taxon>
        <taxon>Hypocreales</taxon>
        <taxon>Nectriaceae</taxon>
        <taxon>Fusarium</taxon>
        <taxon>Fusarium oxysporum species complex</taxon>
    </lineage>
</organism>
<evidence type="ECO:0000313" key="2">
    <source>
        <dbReference type="Proteomes" id="UP000693942"/>
    </source>
</evidence>
<accession>A0A8J5Q0J9</accession>
<sequence>MATPLLSLSEEDASWKQWDENVETVWPTVAAPSLLLVPEVPAPVEREHMVELTSILPLSHDPTSTTSEKHSEFSSEARETSLRFMQDSKDPLLRNAPLYSGDSVAFEANLASTFQDTAELLTAQPNLTMPTYQFMEGQASQICWPPLDLGYLVRSPSPLTRMLLESMPRDVAEQDEVQQIIETPT</sequence>